<evidence type="ECO:0000313" key="3">
    <source>
        <dbReference type="EMBL" id="TWA85147.1"/>
    </source>
</evidence>
<organism evidence="3 4">
    <name type="scientific">Azospirillum brasilense</name>
    <dbReference type="NCBI Taxonomy" id="192"/>
    <lineage>
        <taxon>Bacteria</taxon>
        <taxon>Pseudomonadati</taxon>
        <taxon>Pseudomonadota</taxon>
        <taxon>Alphaproteobacteria</taxon>
        <taxon>Rhodospirillales</taxon>
        <taxon>Azospirillaceae</taxon>
        <taxon>Azospirillum</taxon>
    </lineage>
</organism>
<evidence type="ECO:0000256" key="1">
    <source>
        <dbReference type="SAM" id="Coils"/>
    </source>
</evidence>
<name>A0A560CK13_AZOBR</name>
<dbReference type="EMBL" id="VITH01000004">
    <property type="protein sequence ID" value="TWA85147.1"/>
    <property type="molecule type" value="Genomic_DNA"/>
</dbReference>
<dbReference type="AlphaFoldDB" id="A0A560CK13"/>
<evidence type="ECO:0000313" key="4">
    <source>
        <dbReference type="Proteomes" id="UP000318529"/>
    </source>
</evidence>
<feature type="compositionally biased region" description="Low complexity" evidence="2">
    <location>
        <begin position="12"/>
        <end position="29"/>
    </location>
</feature>
<gene>
    <name evidence="3" type="ORF">FBZ83_104419</name>
</gene>
<proteinExistence type="predicted"/>
<accession>A0A560CK13</accession>
<protein>
    <submittedName>
        <fullName evidence="3">Uncharacterized protein</fullName>
    </submittedName>
</protein>
<keyword evidence="1" id="KW-0175">Coiled coil</keyword>
<dbReference type="Proteomes" id="UP000318529">
    <property type="component" value="Unassembled WGS sequence"/>
</dbReference>
<dbReference type="RefSeq" id="WP_145682488.1">
    <property type="nucleotide sequence ID" value="NZ_VITH01000004.1"/>
</dbReference>
<evidence type="ECO:0000256" key="2">
    <source>
        <dbReference type="SAM" id="MobiDB-lite"/>
    </source>
</evidence>
<feature type="region of interest" description="Disordered" evidence="2">
    <location>
        <begin position="1"/>
        <end position="31"/>
    </location>
</feature>
<comment type="caution">
    <text evidence="3">The sequence shown here is derived from an EMBL/GenBank/DDBJ whole genome shotgun (WGS) entry which is preliminary data.</text>
</comment>
<reference evidence="3 4" key="1">
    <citation type="submission" date="2019-06" db="EMBL/GenBank/DDBJ databases">
        <title>Genomic Encyclopedia of Type Strains, Phase IV (KMG-V): Genome sequencing to study the core and pangenomes of soil and plant-associated prokaryotes.</title>
        <authorList>
            <person name="Whitman W."/>
        </authorList>
    </citation>
    <scope>NUCLEOTIDE SEQUENCE [LARGE SCALE GENOMIC DNA]</scope>
    <source>
        <strain evidence="3 4">BR 11650</strain>
    </source>
</reference>
<sequence>MSHPDIAAGIVGQAAEPSQEAPAEGSAPPILSLHDYFRQEKPAAGPFLSGLRKAKPKGFEPDDVQAALRTLPETDPEFQKCFGLAQRALVEKSNSLAHACFQFVGQAVRQRLAAEFNLDIDLETPAPDVFQAVAYAVKPALADKKLEKRAMALLLAAALWLFRTRQLDYAHVITTLRELVQPPDNTKQDPTARQIQQNNYRFLAQFGSRAATLKALADFIGPWIAQAQHMRSEAARQEQAASALRRDKEALERALADAQADLAASRARLAEAEFRVASLEKALDEERVGGRHRVTQVKADIQGFLTAQIMPLVADAGEAASLNPPRVHVVAERVETIGDRIGRKIEWLKSSD</sequence>
<feature type="coiled-coil region" evidence="1">
    <location>
        <begin position="227"/>
        <end position="282"/>
    </location>
</feature>